<dbReference type="Pfam" id="PF06271">
    <property type="entry name" value="RDD"/>
    <property type="match status" value="1"/>
</dbReference>
<organism evidence="8 9">
    <name type="scientific">Streptomyces griseomycini</name>
    <dbReference type="NCBI Taxonomy" id="66895"/>
    <lineage>
        <taxon>Bacteria</taxon>
        <taxon>Bacillati</taxon>
        <taxon>Actinomycetota</taxon>
        <taxon>Actinomycetes</taxon>
        <taxon>Kitasatosporales</taxon>
        <taxon>Streptomycetaceae</taxon>
        <taxon>Streptomyces</taxon>
    </lineage>
</organism>
<evidence type="ECO:0000256" key="1">
    <source>
        <dbReference type="ARBA" id="ARBA00004141"/>
    </source>
</evidence>
<evidence type="ECO:0000259" key="7">
    <source>
        <dbReference type="Pfam" id="PF06271"/>
    </source>
</evidence>
<comment type="caution">
    <text evidence="8">The sequence shown here is derived from an EMBL/GenBank/DDBJ whole genome shotgun (WGS) entry which is preliminary data.</text>
</comment>
<evidence type="ECO:0000256" key="2">
    <source>
        <dbReference type="ARBA" id="ARBA00022692"/>
    </source>
</evidence>
<keyword evidence="9" id="KW-1185">Reference proteome</keyword>
<feature type="transmembrane region" description="Helical" evidence="6">
    <location>
        <begin position="96"/>
        <end position="117"/>
    </location>
</feature>
<keyword evidence="2 6" id="KW-0812">Transmembrane</keyword>
<evidence type="ECO:0000256" key="6">
    <source>
        <dbReference type="SAM" id="Phobius"/>
    </source>
</evidence>
<dbReference type="RefSeq" id="WP_184828687.1">
    <property type="nucleotide sequence ID" value="NZ_BMTI01000031.1"/>
</dbReference>
<evidence type="ECO:0000256" key="3">
    <source>
        <dbReference type="ARBA" id="ARBA00022989"/>
    </source>
</evidence>
<evidence type="ECO:0000313" key="8">
    <source>
        <dbReference type="EMBL" id="MBB4902981.1"/>
    </source>
</evidence>
<sequence length="214" mass="22979">MTFTPVSVPVPPGPTAPPAPAPPRPVTLRRVLAWTADFALVLLLAWLLGGLTLRRALVHFADAADLVRSDGWELLTGRGDAVDRIEHLLWTTWRRVALLVIQAFALLVAGTFLYHWISLALFRRTPGKALAGLEVASCTRRAAAVRAAVSTTADVACFALACCLLVSGAFAAAFAVWLISVIVFWSNVLPALTASRRSMADRLAGTTVVRRSGR</sequence>
<evidence type="ECO:0000313" key="9">
    <source>
        <dbReference type="Proteomes" id="UP000579523"/>
    </source>
</evidence>
<feature type="region of interest" description="Disordered" evidence="5">
    <location>
        <begin position="1"/>
        <end position="22"/>
    </location>
</feature>
<keyword evidence="3 6" id="KW-1133">Transmembrane helix</keyword>
<name>A0A7W7PXE8_9ACTN</name>
<gene>
    <name evidence="8" type="ORF">FHS37_007078</name>
</gene>
<reference evidence="8 9" key="1">
    <citation type="submission" date="2020-08" db="EMBL/GenBank/DDBJ databases">
        <title>Genomic Encyclopedia of Type Strains, Phase III (KMG-III): the genomes of soil and plant-associated and newly described type strains.</title>
        <authorList>
            <person name="Whitman W."/>
        </authorList>
    </citation>
    <scope>NUCLEOTIDE SEQUENCE [LARGE SCALE GENOMIC DNA]</scope>
    <source>
        <strain evidence="8 9">CECT 3273</strain>
    </source>
</reference>
<proteinExistence type="predicted"/>
<dbReference type="EMBL" id="JACHJI010000021">
    <property type="protein sequence ID" value="MBB4902981.1"/>
    <property type="molecule type" value="Genomic_DNA"/>
</dbReference>
<feature type="transmembrane region" description="Helical" evidence="6">
    <location>
        <begin position="158"/>
        <end position="189"/>
    </location>
</feature>
<dbReference type="Proteomes" id="UP000579523">
    <property type="component" value="Unassembled WGS sequence"/>
</dbReference>
<accession>A0A7W7PXE8</accession>
<evidence type="ECO:0000256" key="4">
    <source>
        <dbReference type="ARBA" id="ARBA00023136"/>
    </source>
</evidence>
<protein>
    <submittedName>
        <fullName evidence="8">Nitrate reductase gamma subunit</fullName>
    </submittedName>
</protein>
<feature type="compositionally biased region" description="Pro residues" evidence="5">
    <location>
        <begin position="8"/>
        <end position="22"/>
    </location>
</feature>
<dbReference type="AlphaFoldDB" id="A0A7W7PXE8"/>
<feature type="domain" description="RDD" evidence="7">
    <location>
        <begin position="26"/>
        <end position="205"/>
    </location>
</feature>
<feature type="transmembrane region" description="Helical" evidence="6">
    <location>
        <begin position="31"/>
        <end position="53"/>
    </location>
</feature>
<evidence type="ECO:0000256" key="5">
    <source>
        <dbReference type="SAM" id="MobiDB-lite"/>
    </source>
</evidence>
<keyword evidence="4 6" id="KW-0472">Membrane</keyword>
<dbReference type="InterPro" id="IPR010432">
    <property type="entry name" value="RDD"/>
</dbReference>
<comment type="subcellular location">
    <subcellularLocation>
        <location evidence="1">Membrane</location>
        <topology evidence="1">Multi-pass membrane protein</topology>
    </subcellularLocation>
</comment>